<gene>
    <name evidence="6" type="primary">g884</name>
    <name evidence="6" type="ORF">C2E20_0884</name>
</gene>
<dbReference type="GO" id="GO:0008757">
    <property type="term" value="F:S-adenosylmethionine-dependent methyltransferase activity"/>
    <property type="evidence" value="ECO:0007669"/>
    <property type="project" value="TreeGrafter"/>
</dbReference>
<dbReference type="InterPro" id="IPR050362">
    <property type="entry name" value="Cation-dep_OMT"/>
</dbReference>
<dbReference type="InterPro" id="IPR029063">
    <property type="entry name" value="SAM-dependent_MTases_sf"/>
</dbReference>
<dbReference type="PROSITE" id="PS51682">
    <property type="entry name" value="SAM_OMT_I"/>
    <property type="match status" value="1"/>
</dbReference>
<evidence type="ECO:0000313" key="6">
    <source>
        <dbReference type="EMBL" id="PSC76995.1"/>
    </source>
</evidence>
<proteinExistence type="inferred from homology"/>
<evidence type="ECO:0000256" key="1">
    <source>
        <dbReference type="ARBA" id="ARBA00022603"/>
    </source>
</evidence>
<keyword evidence="3" id="KW-0949">S-adenosyl-L-methionine</keyword>
<evidence type="ECO:0000313" key="7">
    <source>
        <dbReference type="Proteomes" id="UP000239649"/>
    </source>
</evidence>
<dbReference type="AlphaFoldDB" id="A0A2P6VSD9"/>
<evidence type="ECO:0000256" key="4">
    <source>
        <dbReference type="ARBA" id="ARBA00023453"/>
    </source>
</evidence>
<dbReference type="GO" id="GO:0008171">
    <property type="term" value="F:O-methyltransferase activity"/>
    <property type="evidence" value="ECO:0007669"/>
    <property type="project" value="InterPro"/>
</dbReference>
<feature type="transmembrane region" description="Helical" evidence="5">
    <location>
        <begin position="252"/>
        <end position="278"/>
    </location>
</feature>
<keyword evidence="5" id="KW-0472">Membrane</keyword>
<name>A0A2P6VSD9_9CHLO</name>
<keyword evidence="2" id="KW-0808">Transferase</keyword>
<comment type="caution">
    <text evidence="6">The sequence shown here is derived from an EMBL/GenBank/DDBJ whole genome shotgun (WGS) entry which is preliminary data.</text>
</comment>
<dbReference type="GO" id="GO:0032259">
    <property type="term" value="P:methylation"/>
    <property type="evidence" value="ECO:0007669"/>
    <property type="project" value="UniProtKB-KW"/>
</dbReference>
<organism evidence="6 7">
    <name type="scientific">Micractinium conductrix</name>
    <dbReference type="NCBI Taxonomy" id="554055"/>
    <lineage>
        <taxon>Eukaryota</taxon>
        <taxon>Viridiplantae</taxon>
        <taxon>Chlorophyta</taxon>
        <taxon>core chlorophytes</taxon>
        <taxon>Trebouxiophyceae</taxon>
        <taxon>Chlorellales</taxon>
        <taxon>Chlorellaceae</taxon>
        <taxon>Chlorella clade</taxon>
        <taxon>Micractinium</taxon>
    </lineage>
</organism>
<protein>
    <submittedName>
        <fullName evidence="6">SAM-dependent methyltransferase</fullName>
    </submittedName>
</protein>
<dbReference type="PANTHER" id="PTHR10509:SF14">
    <property type="entry name" value="CAFFEOYL-COA O-METHYLTRANSFERASE 3-RELATED"/>
    <property type="match status" value="1"/>
</dbReference>
<reference evidence="6 7" key="1">
    <citation type="journal article" date="2018" name="Plant J.">
        <title>Genome sequences of Chlorella sorokiniana UTEX 1602 and Micractinium conductrix SAG 241.80: implications to maltose excretion by a green alga.</title>
        <authorList>
            <person name="Arriola M.B."/>
            <person name="Velmurugan N."/>
            <person name="Zhang Y."/>
            <person name="Plunkett M.H."/>
            <person name="Hondzo H."/>
            <person name="Barney B.M."/>
        </authorList>
    </citation>
    <scope>NUCLEOTIDE SEQUENCE [LARGE SCALE GENOMIC DNA]</scope>
    <source>
        <strain evidence="6 7">SAG 241.80</strain>
    </source>
</reference>
<accession>A0A2P6VSD9</accession>
<dbReference type="STRING" id="554055.A0A2P6VSD9"/>
<dbReference type="InterPro" id="IPR002935">
    <property type="entry name" value="SAM_O-MeTrfase"/>
</dbReference>
<dbReference type="Pfam" id="PF01596">
    <property type="entry name" value="Methyltransf_3"/>
    <property type="match status" value="1"/>
</dbReference>
<keyword evidence="7" id="KW-1185">Reference proteome</keyword>
<sequence length="425" mass="45958">MDDRLYDYLIAHTREPPVLAQLRGATAEQFPTGARMQISPEQGAFMRWLVGTLGARQVIEVGVFTGYSSIAMALALPAGGRLVACDRDPKAMALARQYWELAGVAGKIDERLGPAREALEALLADPEQLGSFDFAFVDADKKGYRGYYEQLLRLVRPGGVIAIDNVLWYGKVADPEFTDKNTEALRELNDFLAADDRVTFSLVPVGDGMALCTVLGRGAERRSATMVVKMPRITVDPSALRHGVWGNSWRQWGLIMGAFLALYSVLAGLQTGMLFAALGIRGDSYRTMSGKYFGAFERQLFTATLQPLPSTGRSKDPHYFNRPNGCAAQQRTEALPGFPDLEVDKPTGVLECSNANKQWRWTVYPWVLDTNGLGKFPGCANAQGSKGSGSSYLSQASSPAGAGAGAGDINATTAQAWVCQNGVPL</sequence>
<keyword evidence="5" id="KW-1133">Transmembrane helix</keyword>
<dbReference type="Gene3D" id="3.40.50.150">
    <property type="entry name" value="Vaccinia Virus protein VP39"/>
    <property type="match status" value="1"/>
</dbReference>
<dbReference type="OrthoDB" id="10251242at2759"/>
<dbReference type="PANTHER" id="PTHR10509">
    <property type="entry name" value="O-METHYLTRANSFERASE-RELATED"/>
    <property type="match status" value="1"/>
</dbReference>
<dbReference type="EMBL" id="LHPF02000001">
    <property type="protein sequence ID" value="PSC76995.1"/>
    <property type="molecule type" value="Genomic_DNA"/>
</dbReference>
<comment type="similarity">
    <text evidence="4">Belongs to the class I-like SAM-binding methyltransferase superfamily. Cation-dependent O-methyltransferase family.</text>
</comment>
<evidence type="ECO:0000256" key="2">
    <source>
        <dbReference type="ARBA" id="ARBA00022679"/>
    </source>
</evidence>
<keyword evidence="1 6" id="KW-0489">Methyltransferase</keyword>
<evidence type="ECO:0000256" key="3">
    <source>
        <dbReference type="ARBA" id="ARBA00022691"/>
    </source>
</evidence>
<dbReference type="SUPFAM" id="SSF53335">
    <property type="entry name" value="S-adenosyl-L-methionine-dependent methyltransferases"/>
    <property type="match status" value="1"/>
</dbReference>
<keyword evidence="5" id="KW-0812">Transmembrane</keyword>
<evidence type="ECO:0000256" key="5">
    <source>
        <dbReference type="SAM" id="Phobius"/>
    </source>
</evidence>
<dbReference type="Proteomes" id="UP000239649">
    <property type="component" value="Unassembled WGS sequence"/>
</dbReference>
<dbReference type="CDD" id="cd02440">
    <property type="entry name" value="AdoMet_MTases"/>
    <property type="match status" value="1"/>
</dbReference>